<feature type="compositionally biased region" description="Polar residues" evidence="1">
    <location>
        <begin position="109"/>
        <end position="118"/>
    </location>
</feature>
<dbReference type="AlphaFoldDB" id="A0AAW0BJ06"/>
<evidence type="ECO:0000256" key="1">
    <source>
        <dbReference type="SAM" id="MobiDB-lite"/>
    </source>
</evidence>
<feature type="compositionally biased region" description="Low complexity" evidence="1">
    <location>
        <begin position="67"/>
        <end position="76"/>
    </location>
</feature>
<name>A0AAW0BJ06_9AGAR</name>
<gene>
    <name evidence="2" type="ORF">R3P38DRAFT_2953290</name>
</gene>
<accession>A0AAW0BJ06</accession>
<evidence type="ECO:0000313" key="3">
    <source>
        <dbReference type="Proteomes" id="UP001362999"/>
    </source>
</evidence>
<dbReference type="EMBL" id="JAWWNJ010000034">
    <property type="protein sequence ID" value="KAK7025207.1"/>
    <property type="molecule type" value="Genomic_DNA"/>
</dbReference>
<feature type="compositionally biased region" description="Polar residues" evidence="1">
    <location>
        <begin position="127"/>
        <end position="138"/>
    </location>
</feature>
<proteinExistence type="predicted"/>
<feature type="compositionally biased region" description="Low complexity" evidence="1">
    <location>
        <begin position="48"/>
        <end position="60"/>
    </location>
</feature>
<comment type="caution">
    <text evidence="2">The sequence shown here is derived from an EMBL/GenBank/DDBJ whole genome shotgun (WGS) entry which is preliminary data.</text>
</comment>
<protein>
    <submittedName>
        <fullName evidence="2">Uncharacterized protein</fullName>
    </submittedName>
</protein>
<feature type="compositionally biased region" description="Basic and acidic residues" evidence="1">
    <location>
        <begin position="425"/>
        <end position="442"/>
    </location>
</feature>
<sequence length="473" mass="51300">MSSESGSPERPLVKKTYLSRAKKNKKITNDTNYSPSSESEQDIEMPDAKSASKAKPSSKASPRKESAPAAPASPGKVPKKVDVHLPGPSPRTAKSDAPSSTKKAKSISHNRSASSVSSMKGIVDATDSPSTKKPLSTLSRKRFATPPGDDADDNASVAESSMSMNVGAIRRTEAERLEYFKNQPDCSNIEPHCVTCTRCGKVVQLGRKQTYTVKPWETHRKRCDQTIAASGSVIDDGASVRSEMRSEAGSVMRMNEGQRKALLEEDQRAETVQPDQVLCRKCHKWIRLSSRTNYSLGNWNAHQSKCADAVVSTRVAMAQRKIHLVNDPQAKSSGPRNVECRICGNNVALVGDTDYTLTSWEAHKQTCPPPSTSKKGKTKTVPAPQSSVSTATDTTVAAGASEAGASSSRGTKRRLEDPELEPDDPDAREANRPRKEGYEPVQKDPPSLLGWFLMPFKAFIQGVKESITEPPPP</sequence>
<reference evidence="2 3" key="1">
    <citation type="journal article" date="2024" name="J Genomics">
        <title>Draft genome sequencing and assembly of Favolaschia claudopus CIRM-BRFM 2984 isolated from oak limbs.</title>
        <authorList>
            <person name="Navarro D."/>
            <person name="Drula E."/>
            <person name="Chaduli D."/>
            <person name="Cazenave R."/>
            <person name="Ahrendt S."/>
            <person name="Wang J."/>
            <person name="Lipzen A."/>
            <person name="Daum C."/>
            <person name="Barry K."/>
            <person name="Grigoriev I.V."/>
            <person name="Favel A."/>
            <person name="Rosso M.N."/>
            <person name="Martin F."/>
        </authorList>
    </citation>
    <scope>NUCLEOTIDE SEQUENCE [LARGE SCALE GENOMIC DNA]</scope>
    <source>
        <strain evidence="2 3">CIRM-BRFM 2984</strain>
    </source>
</reference>
<feature type="compositionally biased region" description="Polar residues" evidence="1">
    <location>
        <begin position="29"/>
        <end position="38"/>
    </location>
</feature>
<evidence type="ECO:0000313" key="2">
    <source>
        <dbReference type="EMBL" id="KAK7025207.1"/>
    </source>
</evidence>
<feature type="region of interest" description="Disordered" evidence="1">
    <location>
        <begin position="363"/>
        <end position="447"/>
    </location>
</feature>
<organism evidence="2 3">
    <name type="scientific">Favolaschia claudopus</name>
    <dbReference type="NCBI Taxonomy" id="2862362"/>
    <lineage>
        <taxon>Eukaryota</taxon>
        <taxon>Fungi</taxon>
        <taxon>Dikarya</taxon>
        <taxon>Basidiomycota</taxon>
        <taxon>Agaricomycotina</taxon>
        <taxon>Agaricomycetes</taxon>
        <taxon>Agaricomycetidae</taxon>
        <taxon>Agaricales</taxon>
        <taxon>Marasmiineae</taxon>
        <taxon>Mycenaceae</taxon>
        <taxon>Favolaschia</taxon>
    </lineage>
</organism>
<feature type="region of interest" description="Disordered" evidence="1">
    <location>
        <begin position="1"/>
        <end position="159"/>
    </location>
</feature>
<dbReference type="Proteomes" id="UP001362999">
    <property type="component" value="Unassembled WGS sequence"/>
</dbReference>
<feature type="compositionally biased region" description="Low complexity" evidence="1">
    <location>
        <begin position="379"/>
        <end position="408"/>
    </location>
</feature>
<keyword evidence="3" id="KW-1185">Reference proteome</keyword>